<dbReference type="PROSITE" id="PS00798">
    <property type="entry name" value="ALDOKETO_REDUCTASE_1"/>
    <property type="match status" value="1"/>
</dbReference>
<dbReference type="InterPro" id="IPR036812">
    <property type="entry name" value="NAD(P)_OxRdtase_dom_sf"/>
</dbReference>
<dbReference type="InterPro" id="IPR020471">
    <property type="entry name" value="AKR"/>
</dbReference>
<dbReference type="PANTHER" id="PTHR11732">
    <property type="entry name" value="ALDO/KETO REDUCTASE"/>
    <property type="match status" value="1"/>
</dbReference>
<evidence type="ECO:0000313" key="1">
    <source>
        <dbReference type="EnsemblMetazoa" id="GPPI034679-PA"/>
    </source>
</evidence>
<dbReference type="EMBL" id="JXJN01016824">
    <property type="status" value="NOT_ANNOTATED_CDS"/>
    <property type="molecule type" value="Genomic_DNA"/>
</dbReference>
<reference evidence="1" key="2">
    <citation type="submission" date="2020-05" db="UniProtKB">
        <authorList>
            <consortium name="EnsemblMetazoa"/>
        </authorList>
    </citation>
    <scope>IDENTIFICATION</scope>
    <source>
        <strain evidence="1">IAEA</strain>
    </source>
</reference>
<dbReference type="Proteomes" id="UP000092460">
    <property type="component" value="Unassembled WGS sequence"/>
</dbReference>
<evidence type="ECO:0000313" key="2">
    <source>
        <dbReference type="Proteomes" id="UP000092460"/>
    </source>
</evidence>
<reference evidence="2" key="1">
    <citation type="submission" date="2015-01" db="EMBL/GenBank/DDBJ databases">
        <authorList>
            <person name="Aksoy S."/>
            <person name="Warren W."/>
            <person name="Wilson R.K."/>
        </authorList>
    </citation>
    <scope>NUCLEOTIDE SEQUENCE [LARGE SCALE GENOMIC DNA]</scope>
    <source>
        <strain evidence="2">IAEA</strain>
    </source>
</reference>
<dbReference type="GO" id="GO:0016491">
    <property type="term" value="F:oxidoreductase activity"/>
    <property type="evidence" value="ECO:0007669"/>
    <property type="project" value="InterPro"/>
</dbReference>
<name>A0A1B0BMD5_9MUSC</name>
<protein>
    <recommendedName>
        <fullName evidence="3">NADP-dependent oxidoreductase domain-containing protein</fullName>
    </recommendedName>
</protein>
<dbReference type="EnsemblMetazoa" id="GPPI034679-RA">
    <property type="protein sequence ID" value="GPPI034679-PA"/>
    <property type="gene ID" value="GPPI034679"/>
</dbReference>
<dbReference type="InterPro" id="IPR018170">
    <property type="entry name" value="Aldo/ket_reductase_CS"/>
</dbReference>
<dbReference type="SUPFAM" id="SSF51430">
    <property type="entry name" value="NAD(P)-linked oxidoreductase"/>
    <property type="match status" value="1"/>
</dbReference>
<dbReference type="VEuPathDB" id="VectorBase:GPPI034679"/>
<proteinExistence type="predicted"/>
<accession>A0A1B0BMD5</accession>
<dbReference type="AlphaFoldDB" id="A0A1B0BMD5"/>
<sequence length="198" mass="22621">MESFPYDQGAVHDFRSWSVWFGRSVSSLAEISINLLIGFDMHKINLLAKNIVKSLSNIAIVHSDLIPRWGVRNISREIPAITMNNGCKMPIIGLGTWGATDDFVEIENLGLGERKEKGVRSLFKWVFYTYLYTIYIEPNEMVEITKKAIDCGYRHFDTALMHGNEKQIGDAIQQKIKDDTVTRQITYGLTSLKIILYK</sequence>
<dbReference type="STRING" id="67801.A0A1B0BMD5"/>
<organism evidence="1 2">
    <name type="scientific">Glossina palpalis gambiensis</name>
    <dbReference type="NCBI Taxonomy" id="67801"/>
    <lineage>
        <taxon>Eukaryota</taxon>
        <taxon>Metazoa</taxon>
        <taxon>Ecdysozoa</taxon>
        <taxon>Arthropoda</taxon>
        <taxon>Hexapoda</taxon>
        <taxon>Insecta</taxon>
        <taxon>Pterygota</taxon>
        <taxon>Neoptera</taxon>
        <taxon>Endopterygota</taxon>
        <taxon>Diptera</taxon>
        <taxon>Brachycera</taxon>
        <taxon>Muscomorpha</taxon>
        <taxon>Hippoboscoidea</taxon>
        <taxon>Glossinidae</taxon>
        <taxon>Glossina</taxon>
    </lineage>
</organism>
<evidence type="ECO:0008006" key="3">
    <source>
        <dbReference type="Google" id="ProtNLM"/>
    </source>
</evidence>
<keyword evidence="2" id="KW-1185">Reference proteome</keyword>
<dbReference type="Gene3D" id="3.20.20.100">
    <property type="entry name" value="NADP-dependent oxidoreductase domain"/>
    <property type="match status" value="1"/>
</dbReference>